<gene>
    <name evidence="3" type="ORF">DICPUDRAFT_46490</name>
</gene>
<dbReference type="GeneID" id="10499796"/>
<dbReference type="PROSITE" id="PS51886">
    <property type="entry name" value="TLDC"/>
    <property type="match status" value="1"/>
</dbReference>
<dbReference type="Pfam" id="PF07534">
    <property type="entry name" value="TLD"/>
    <property type="match status" value="1"/>
</dbReference>
<evidence type="ECO:0000313" key="4">
    <source>
        <dbReference type="Proteomes" id="UP000001064"/>
    </source>
</evidence>
<accession>F0ZF06</accession>
<dbReference type="EMBL" id="GL870999">
    <property type="protein sequence ID" value="EGC37435.1"/>
    <property type="molecule type" value="Genomic_DNA"/>
</dbReference>
<keyword evidence="4" id="KW-1185">Reference proteome</keyword>
<dbReference type="PANTHER" id="PTHR23354:SF128">
    <property type="entry name" value="TLDC DOMAIN-CONTAINING PROTEIN"/>
    <property type="match status" value="1"/>
</dbReference>
<sequence length="298" mass="33923">MGSSQSKHHHHHHHHHHHDGNNAAQQSQIQPQPQPQPIFSQVKMPEINIKSELLKEEHIRLISKYLPDNTYRDTWKLLFSSPKDGHSFNRFCHHATDKGSVLILIREEGGHIFGGFCDEALKPKYPKFYGTKNNFVFTVEPKLEIFQTTGLDRNYQYLNQGSMTLFNGIGMGGIEDLFGWSIDGSFENGTSKGSPEILECGDGKARSSTYGNTCLASSPEFKVVHVEVYLLKSLELTEEQILEIEFNNRKKGKQSVLNDEGNSDKAIKSMMGHEFSVYNEDLNEDPNKIKDNKINFYP</sequence>
<dbReference type="AlphaFoldDB" id="F0ZF06"/>
<dbReference type="InParanoid" id="F0ZF06"/>
<dbReference type="PANTHER" id="PTHR23354">
    <property type="entry name" value="NUCLEOLAR PROTEIN 7/ESTROGEN RECEPTOR COACTIVATOR-RELATED"/>
    <property type="match status" value="1"/>
</dbReference>
<protein>
    <recommendedName>
        <fullName evidence="2">TLDc domain-containing protein</fullName>
    </recommendedName>
</protein>
<feature type="compositionally biased region" description="Low complexity" evidence="1">
    <location>
        <begin position="25"/>
        <end position="37"/>
    </location>
</feature>
<dbReference type="OrthoDB" id="26679at2759"/>
<feature type="domain" description="TLDc" evidence="2">
    <location>
        <begin position="52"/>
        <end position="232"/>
    </location>
</feature>
<organism evidence="3 4">
    <name type="scientific">Dictyostelium purpureum</name>
    <name type="common">Slime mold</name>
    <dbReference type="NCBI Taxonomy" id="5786"/>
    <lineage>
        <taxon>Eukaryota</taxon>
        <taxon>Amoebozoa</taxon>
        <taxon>Evosea</taxon>
        <taxon>Eumycetozoa</taxon>
        <taxon>Dictyostelia</taxon>
        <taxon>Dictyosteliales</taxon>
        <taxon>Dictyosteliaceae</taxon>
        <taxon>Dictyostelium</taxon>
    </lineage>
</organism>
<dbReference type="STRING" id="5786.F0ZF06"/>
<reference evidence="4" key="1">
    <citation type="journal article" date="2011" name="Genome Biol.">
        <title>Comparative genomics of the social amoebae Dictyostelium discoideum and Dictyostelium purpureum.</title>
        <authorList>
            <consortium name="US DOE Joint Genome Institute (JGI-PGF)"/>
            <person name="Sucgang R."/>
            <person name="Kuo A."/>
            <person name="Tian X."/>
            <person name="Salerno W."/>
            <person name="Parikh A."/>
            <person name="Feasley C.L."/>
            <person name="Dalin E."/>
            <person name="Tu H."/>
            <person name="Huang E."/>
            <person name="Barry K."/>
            <person name="Lindquist E."/>
            <person name="Shapiro H."/>
            <person name="Bruce D."/>
            <person name="Schmutz J."/>
            <person name="Salamov A."/>
            <person name="Fey P."/>
            <person name="Gaudet P."/>
            <person name="Anjard C."/>
            <person name="Babu M.M."/>
            <person name="Basu S."/>
            <person name="Bushmanova Y."/>
            <person name="van der Wel H."/>
            <person name="Katoh-Kurasawa M."/>
            <person name="Dinh C."/>
            <person name="Coutinho P.M."/>
            <person name="Saito T."/>
            <person name="Elias M."/>
            <person name="Schaap P."/>
            <person name="Kay R.R."/>
            <person name="Henrissat B."/>
            <person name="Eichinger L."/>
            <person name="Rivero F."/>
            <person name="Putnam N.H."/>
            <person name="West C.M."/>
            <person name="Loomis W.F."/>
            <person name="Chisholm R.L."/>
            <person name="Shaulsky G."/>
            <person name="Strassmann J.E."/>
            <person name="Queller D.C."/>
            <person name="Kuspa A."/>
            <person name="Grigoriev I.V."/>
        </authorList>
    </citation>
    <scope>NUCLEOTIDE SEQUENCE [LARGE SCALE GENOMIC DNA]</scope>
    <source>
        <strain evidence="4">QSDP1</strain>
    </source>
</reference>
<evidence type="ECO:0000259" key="2">
    <source>
        <dbReference type="PROSITE" id="PS51886"/>
    </source>
</evidence>
<evidence type="ECO:0000313" key="3">
    <source>
        <dbReference type="EMBL" id="EGC37435.1"/>
    </source>
</evidence>
<dbReference type="eggNOG" id="KOG2557">
    <property type="taxonomic scope" value="Eukaryota"/>
</dbReference>
<dbReference type="Proteomes" id="UP000001064">
    <property type="component" value="Unassembled WGS sequence"/>
</dbReference>
<feature type="region of interest" description="Disordered" evidence="1">
    <location>
        <begin position="1"/>
        <end position="37"/>
    </location>
</feature>
<dbReference type="KEGG" id="dpp:DICPUDRAFT_46490"/>
<evidence type="ECO:0000256" key="1">
    <source>
        <dbReference type="SAM" id="MobiDB-lite"/>
    </source>
</evidence>
<dbReference type="RefSeq" id="XP_003285999.1">
    <property type="nucleotide sequence ID" value="XM_003285951.1"/>
</dbReference>
<dbReference type="SMART" id="SM00584">
    <property type="entry name" value="TLDc"/>
    <property type="match status" value="1"/>
</dbReference>
<name>F0ZF06_DICPU</name>
<dbReference type="VEuPathDB" id="AmoebaDB:DICPUDRAFT_46490"/>
<proteinExistence type="predicted"/>
<dbReference type="InterPro" id="IPR006571">
    <property type="entry name" value="TLDc_dom"/>
</dbReference>
<feature type="compositionally biased region" description="Basic residues" evidence="1">
    <location>
        <begin position="1"/>
        <end position="18"/>
    </location>
</feature>